<keyword evidence="4 6" id="KW-0472">Membrane</keyword>
<feature type="region of interest" description="Disordered" evidence="5">
    <location>
        <begin position="272"/>
        <end position="311"/>
    </location>
</feature>
<comment type="subcellular location">
    <subcellularLocation>
        <location evidence="1">Membrane</location>
        <topology evidence="1">Multi-pass membrane protein</topology>
    </subcellularLocation>
</comment>
<accession>A0A0L0C197</accession>
<dbReference type="STRING" id="7375.A0A0L0C197"/>
<evidence type="ECO:0000256" key="4">
    <source>
        <dbReference type="ARBA" id="ARBA00023136"/>
    </source>
</evidence>
<feature type="transmembrane region" description="Helical" evidence="6">
    <location>
        <begin position="98"/>
        <end position="117"/>
    </location>
</feature>
<sequence length="404" mass="44468">MQKLKSKVFEKFQIENKMQNVKALPRNPAFQTGVAALISVGLLSWIHIRPLGLIFLVIFGFWFYKNRCNLRIQIPPELEKHLQLVQQRIIEFRQTKPTMFCVIASGCLAALAVVGHLVSGSMVVLTGLIVAAIISTKYNFKIIKIEPKDLDFAWSEKLQQQDYELDDEFMPEVNESNLFVLERASDLASLTLPTEDGENDEDKSDEIPSELLIPDSIPEIDENSTDDEQDDLLPVVQVSKSETHIKNSLPASDASVKYSQSEDTIEFKKGHFKRDSSLSTTSSSSEESLSKGLQFPDHTAVDGPSKSRTSTSTVVARPGAAGQLEANDLVAMAVKSQTQAFLANSSKLIPTLMSGLVQGVLGVGAGGLSTQNAPIHDSTHRRLVTALDSSDESDFEILEEEDCQ</sequence>
<dbReference type="Pfam" id="PF24456">
    <property type="entry name" value="RHD_RETREG1-3"/>
    <property type="match status" value="1"/>
</dbReference>
<proteinExistence type="predicted"/>
<evidence type="ECO:0000256" key="2">
    <source>
        <dbReference type="ARBA" id="ARBA00022692"/>
    </source>
</evidence>
<protein>
    <recommendedName>
        <fullName evidence="7">RETREG1-3/ARL6IP-like N-terminal reticulon-homology domain-containing protein</fullName>
    </recommendedName>
</protein>
<feature type="region of interest" description="Disordered" evidence="5">
    <location>
        <begin position="190"/>
        <end position="229"/>
    </location>
</feature>
<dbReference type="EMBL" id="JRES01001015">
    <property type="protein sequence ID" value="KNC26113.1"/>
    <property type="molecule type" value="Genomic_DNA"/>
</dbReference>
<evidence type="ECO:0000256" key="5">
    <source>
        <dbReference type="SAM" id="MobiDB-lite"/>
    </source>
</evidence>
<feature type="compositionally biased region" description="Acidic residues" evidence="5">
    <location>
        <begin position="195"/>
        <end position="208"/>
    </location>
</feature>
<dbReference type="OMA" id="HKDFQWS"/>
<dbReference type="AlphaFoldDB" id="A0A0L0C197"/>
<keyword evidence="3 6" id="KW-1133">Transmembrane helix</keyword>
<gene>
    <name evidence="8" type="ORF">FF38_11003</name>
</gene>
<feature type="compositionally biased region" description="Low complexity" evidence="5">
    <location>
        <begin position="277"/>
        <end position="287"/>
    </location>
</feature>
<keyword evidence="9" id="KW-1185">Reference proteome</keyword>
<reference evidence="8 9" key="1">
    <citation type="journal article" date="2015" name="Nat. Commun.">
        <title>Lucilia cuprina genome unlocks parasitic fly biology to underpin future interventions.</title>
        <authorList>
            <person name="Anstead C.A."/>
            <person name="Korhonen P.K."/>
            <person name="Young N.D."/>
            <person name="Hall R.S."/>
            <person name="Jex A.R."/>
            <person name="Murali S.C."/>
            <person name="Hughes D.S."/>
            <person name="Lee S.F."/>
            <person name="Perry T."/>
            <person name="Stroehlein A.J."/>
            <person name="Ansell B.R."/>
            <person name="Breugelmans B."/>
            <person name="Hofmann A."/>
            <person name="Qu J."/>
            <person name="Dugan S."/>
            <person name="Lee S.L."/>
            <person name="Chao H."/>
            <person name="Dinh H."/>
            <person name="Han Y."/>
            <person name="Doddapaneni H.V."/>
            <person name="Worley K.C."/>
            <person name="Muzny D.M."/>
            <person name="Ioannidis P."/>
            <person name="Waterhouse R.M."/>
            <person name="Zdobnov E.M."/>
            <person name="James P.J."/>
            <person name="Bagnall N.H."/>
            <person name="Kotze A.C."/>
            <person name="Gibbs R.A."/>
            <person name="Richards S."/>
            <person name="Batterham P."/>
            <person name="Gasser R.B."/>
        </authorList>
    </citation>
    <scope>NUCLEOTIDE SEQUENCE [LARGE SCALE GENOMIC DNA]</scope>
    <source>
        <strain evidence="8 9">LS</strain>
        <tissue evidence="8">Full body</tissue>
    </source>
</reference>
<evidence type="ECO:0000313" key="9">
    <source>
        <dbReference type="Proteomes" id="UP000037069"/>
    </source>
</evidence>
<feature type="transmembrane region" description="Helical" evidence="6">
    <location>
        <begin position="34"/>
        <end position="64"/>
    </location>
</feature>
<feature type="domain" description="RETREG1-3/ARL6IP-like N-terminal reticulon-homology" evidence="7">
    <location>
        <begin position="83"/>
        <end position="130"/>
    </location>
</feature>
<keyword evidence="2 6" id="KW-0812">Transmembrane</keyword>
<name>A0A0L0C197_LUCCU</name>
<evidence type="ECO:0000256" key="3">
    <source>
        <dbReference type="ARBA" id="ARBA00022989"/>
    </source>
</evidence>
<evidence type="ECO:0000259" key="7">
    <source>
        <dbReference type="Pfam" id="PF24456"/>
    </source>
</evidence>
<dbReference type="GO" id="GO:0016020">
    <property type="term" value="C:membrane"/>
    <property type="evidence" value="ECO:0007669"/>
    <property type="project" value="UniProtKB-SubCell"/>
</dbReference>
<dbReference type="OrthoDB" id="8019597at2759"/>
<feature type="compositionally biased region" description="Acidic residues" evidence="5">
    <location>
        <begin position="218"/>
        <end position="229"/>
    </location>
</feature>
<dbReference type="Proteomes" id="UP000037069">
    <property type="component" value="Unassembled WGS sequence"/>
</dbReference>
<evidence type="ECO:0000256" key="1">
    <source>
        <dbReference type="ARBA" id="ARBA00004141"/>
    </source>
</evidence>
<evidence type="ECO:0000256" key="6">
    <source>
        <dbReference type="SAM" id="Phobius"/>
    </source>
</evidence>
<dbReference type="GO" id="GO:0005783">
    <property type="term" value="C:endoplasmic reticulum"/>
    <property type="evidence" value="ECO:0007669"/>
    <property type="project" value="UniProtKB-ARBA"/>
</dbReference>
<evidence type="ECO:0000313" key="8">
    <source>
        <dbReference type="EMBL" id="KNC26113.1"/>
    </source>
</evidence>
<organism evidence="8 9">
    <name type="scientific">Lucilia cuprina</name>
    <name type="common">Green bottle fly</name>
    <name type="synonym">Australian sheep blowfly</name>
    <dbReference type="NCBI Taxonomy" id="7375"/>
    <lineage>
        <taxon>Eukaryota</taxon>
        <taxon>Metazoa</taxon>
        <taxon>Ecdysozoa</taxon>
        <taxon>Arthropoda</taxon>
        <taxon>Hexapoda</taxon>
        <taxon>Insecta</taxon>
        <taxon>Pterygota</taxon>
        <taxon>Neoptera</taxon>
        <taxon>Endopterygota</taxon>
        <taxon>Diptera</taxon>
        <taxon>Brachycera</taxon>
        <taxon>Muscomorpha</taxon>
        <taxon>Oestroidea</taxon>
        <taxon>Calliphoridae</taxon>
        <taxon>Luciliinae</taxon>
        <taxon>Lucilia</taxon>
    </lineage>
</organism>
<dbReference type="InterPro" id="IPR057282">
    <property type="entry name" value="RETREG1-3-like_RHD"/>
</dbReference>
<comment type="caution">
    <text evidence="8">The sequence shown here is derived from an EMBL/GenBank/DDBJ whole genome shotgun (WGS) entry which is preliminary data.</text>
</comment>